<dbReference type="InterPro" id="IPR001214">
    <property type="entry name" value="SET_dom"/>
</dbReference>
<feature type="domain" description="SET" evidence="2">
    <location>
        <begin position="73"/>
        <end position="214"/>
    </location>
</feature>
<dbReference type="HOGENOM" id="CLU_028281_0_3_1"/>
<dbReference type="SUPFAM" id="SSF82199">
    <property type="entry name" value="SET domain"/>
    <property type="match status" value="1"/>
</dbReference>
<dbReference type="Proteomes" id="UP000006757">
    <property type="component" value="Unassembled WGS sequence"/>
</dbReference>
<dbReference type="PANTHER" id="PTHR47332:SF4">
    <property type="entry name" value="SET DOMAIN-CONTAINING PROTEIN 5"/>
    <property type="match status" value="1"/>
</dbReference>
<dbReference type="PROSITE" id="PS50280">
    <property type="entry name" value="SET"/>
    <property type="match status" value="1"/>
</dbReference>
<dbReference type="InterPro" id="IPR053185">
    <property type="entry name" value="SET_domain_protein"/>
</dbReference>
<dbReference type="InParanoid" id="K1VP73"/>
<dbReference type="CDD" id="cd20071">
    <property type="entry name" value="SET_SMYD"/>
    <property type="match status" value="1"/>
</dbReference>
<comment type="caution">
    <text evidence="3">The sequence shown here is derived from an EMBL/GenBank/DDBJ whole genome shotgun (WGS) entry which is preliminary data.</text>
</comment>
<dbReference type="eggNOG" id="KOG2084">
    <property type="taxonomic scope" value="Eukaryota"/>
</dbReference>
<accession>K1VP73</accession>
<dbReference type="STRING" id="1220162.K1VP73"/>
<evidence type="ECO:0000256" key="1">
    <source>
        <dbReference type="SAM" id="MobiDB-lite"/>
    </source>
</evidence>
<dbReference type="SMART" id="SM00317">
    <property type="entry name" value="SET"/>
    <property type="match status" value="1"/>
</dbReference>
<gene>
    <name evidence="3" type="ORF">A1Q2_04414</name>
</gene>
<dbReference type="AlphaFoldDB" id="K1VP73"/>
<reference evidence="3 4" key="1">
    <citation type="journal article" date="2012" name="Eukaryot. Cell">
        <title>Genome sequence of the Trichosporon asahii environmental strain CBS 8904.</title>
        <authorList>
            <person name="Yang R.Y."/>
            <person name="Li H.T."/>
            <person name="Zhu H."/>
            <person name="Zhou G.P."/>
            <person name="Wang M."/>
            <person name="Wang L."/>
        </authorList>
    </citation>
    <scope>NUCLEOTIDE SEQUENCE [LARGE SCALE GENOMIC DNA]</scope>
    <source>
        <strain evidence="3 4">CBS 8904</strain>
    </source>
</reference>
<proteinExistence type="predicted"/>
<dbReference type="EMBL" id="AMBO01000322">
    <property type="protein sequence ID" value="EKD01257.1"/>
    <property type="molecule type" value="Genomic_DNA"/>
</dbReference>
<dbReference type="PANTHER" id="PTHR47332">
    <property type="entry name" value="SET DOMAIN-CONTAINING PROTEIN 5"/>
    <property type="match status" value="1"/>
</dbReference>
<evidence type="ECO:0000313" key="3">
    <source>
        <dbReference type="EMBL" id="EKD01257.1"/>
    </source>
</evidence>
<dbReference type="Pfam" id="PF00856">
    <property type="entry name" value="SET"/>
    <property type="match status" value="1"/>
</dbReference>
<evidence type="ECO:0000313" key="4">
    <source>
        <dbReference type="Proteomes" id="UP000006757"/>
    </source>
</evidence>
<dbReference type="Gene3D" id="2.170.270.10">
    <property type="entry name" value="SET domain"/>
    <property type="match status" value="1"/>
</dbReference>
<name>K1VP73_TRIAC</name>
<dbReference type="OrthoDB" id="2565108at2759"/>
<keyword evidence="4" id="KW-1185">Reference proteome</keyword>
<dbReference type="Gene3D" id="1.25.40.10">
    <property type="entry name" value="Tetratricopeptide repeat domain"/>
    <property type="match status" value="1"/>
</dbReference>
<sequence length="359" mass="39473">MMPNESAKRNKAKQKQKAQLAKAVSKEDAVKPEVAVDTATEVTNNLEALTIADNSAPSASSQTPTNPAIAANSMLEVVDIPGKGKGVVALVDIPSGTRIMKEAPYMIMTADIPSAVDARIKRALAELDDEHRSAFLSLHNANPSRPFPYWSTFDTNALPLGPNSPQGAIYPTVCYINHSCIPNANHCWNKNLKMETIHALRDIKKGEEITIAYILEGTRAERRVHVHERLGFECQCEACGAPDDEVAKSDERRRLITIFGARIGNPLRTVTIPLEVLKECVIFLSIVEEEFGEDTALSASAYTDCFQIAVCCGYAPGAKRFALRAYKCRVKVEGEDSPETIRMKEFSEDPSLHPAWDIF</sequence>
<dbReference type="InterPro" id="IPR046341">
    <property type="entry name" value="SET_dom_sf"/>
</dbReference>
<dbReference type="OMA" id="AFQICAM"/>
<feature type="region of interest" description="Disordered" evidence="1">
    <location>
        <begin position="1"/>
        <end position="34"/>
    </location>
</feature>
<evidence type="ECO:0000259" key="2">
    <source>
        <dbReference type="PROSITE" id="PS50280"/>
    </source>
</evidence>
<protein>
    <recommendedName>
        <fullName evidence="2">SET domain-containing protein</fullName>
    </recommendedName>
</protein>
<dbReference type="InterPro" id="IPR011990">
    <property type="entry name" value="TPR-like_helical_dom_sf"/>
</dbReference>
<organism evidence="3 4">
    <name type="scientific">Trichosporon asahii var. asahii (strain CBS 8904)</name>
    <name type="common">Yeast</name>
    <dbReference type="NCBI Taxonomy" id="1220162"/>
    <lineage>
        <taxon>Eukaryota</taxon>
        <taxon>Fungi</taxon>
        <taxon>Dikarya</taxon>
        <taxon>Basidiomycota</taxon>
        <taxon>Agaricomycotina</taxon>
        <taxon>Tremellomycetes</taxon>
        <taxon>Trichosporonales</taxon>
        <taxon>Trichosporonaceae</taxon>
        <taxon>Trichosporon</taxon>
    </lineage>
</organism>
<dbReference type="FunCoup" id="K1VP73">
    <property type="interactions" value="1"/>
</dbReference>